<keyword evidence="2" id="KW-0677">Repeat</keyword>
<evidence type="ECO:0000256" key="3">
    <source>
        <dbReference type="ARBA" id="ARBA00022837"/>
    </source>
</evidence>
<dbReference type="GO" id="GO:0016020">
    <property type="term" value="C:membrane"/>
    <property type="evidence" value="ECO:0007669"/>
    <property type="project" value="InterPro"/>
</dbReference>
<dbReference type="Gene3D" id="2.60.40.10">
    <property type="entry name" value="Immunoglobulins"/>
    <property type="match status" value="1"/>
</dbReference>
<keyword evidence="1 4" id="KW-0732">Signal</keyword>
<dbReference type="CDD" id="cd04486">
    <property type="entry name" value="YhcR_OBF_like"/>
    <property type="match status" value="1"/>
</dbReference>
<dbReference type="Pfam" id="PF01345">
    <property type="entry name" value="DUF11"/>
    <property type="match status" value="1"/>
</dbReference>
<dbReference type="PANTHER" id="PTHR42834:SF1">
    <property type="entry name" value="ENDONUCLEASE_EXONUCLEASE_PHOSPHATASE FAMILY PROTEIN (AFU_ORTHOLOGUE AFUA_3G09210)"/>
    <property type="match status" value="1"/>
</dbReference>
<feature type="signal peptide" evidence="4">
    <location>
        <begin position="1"/>
        <end position="26"/>
    </location>
</feature>
<dbReference type="AlphaFoldDB" id="A0A4R5TTL7"/>
<dbReference type="GO" id="GO:0007154">
    <property type="term" value="P:cell communication"/>
    <property type="evidence" value="ECO:0007669"/>
    <property type="project" value="InterPro"/>
</dbReference>
<dbReference type="InterPro" id="IPR001434">
    <property type="entry name" value="OmcB-like_DUF11"/>
</dbReference>
<dbReference type="Proteomes" id="UP000294796">
    <property type="component" value="Unassembled WGS sequence"/>
</dbReference>
<dbReference type="PANTHER" id="PTHR42834">
    <property type="entry name" value="ENDONUCLEASE/EXONUCLEASE/PHOSPHATASE FAMILY PROTEIN (AFU_ORTHOLOGUE AFUA_3G09210)"/>
    <property type="match status" value="1"/>
</dbReference>
<dbReference type="InterPro" id="IPR007280">
    <property type="entry name" value="Peptidase_C_arc/bac"/>
</dbReference>
<dbReference type="Gene3D" id="2.60.40.2030">
    <property type="match status" value="1"/>
</dbReference>
<dbReference type="OrthoDB" id="9800417at2"/>
<dbReference type="InterPro" id="IPR001322">
    <property type="entry name" value="Lamin_tail_dom"/>
</dbReference>
<dbReference type="SUPFAM" id="SSF141072">
    <property type="entry name" value="CalX-like"/>
    <property type="match status" value="1"/>
</dbReference>
<comment type="caution">
    <text evidence="6">The sequence shown here is derived from an EMBL/GenBank/DDBJ whole genome shotgun (WGS) entry which is preliminary data.</text>
</comment>
<proteinExistence type="predicted"/>
<evidence type="ECO:0000256" key="4">
    <source>
        <dbReference type="SAM" id="SignalP"/>
    </source>
</evidence>
<dbReference type="InterPro" id="IPR038081">
    <property type="entry name" value="CalX-like_sf"/>
</dbReference>
<name>A0A4R5TTL7_9GAMM</name>
<dbReference type="SUPFAM" id="SSF56219">
    <property type="entry name" value="DNase I-like"/>
    <property type="match status" value="1"/>
</dbReference>
<keyword evidence="3" id="KW-0106">Calcium</keyword>
<dbReference type="Pfam" id="PF03160">
    <property type="entry name" value="Calx-beta"/>
    <property type="match status" value="1"/>
</dbReference>
<reference evidence="6 7" key="1">
    <citation type="submission" date="2019-03" db="EMBL/GenBank/DDBJ databases">
        <title>Luteimonas zhaokaii sp.nov., isolated from the rectal contents of Plateau pika in Yushu, Qinghai Province, China.</title>
        <authorList>
            <person name="Zhang G."/>
        </authorList>
    </citation>
    <scope>NUCLEOTIDE SEQUENCE [LARGE SCALE GENOMIC DNA]</scope>
    <source>
        <strain evidence="6 7">B9</strain>
    </source>
</reference>
<accession>A0A4R5TTL7</accession>
<protein>
    <submittedName>
        <fullName evidence="6">Nuclease</fullName>
    </submittedName>
</protein>
<dbReference type="InterPro" id="IPR003644">
    <property type="entry name" value="Calx_beta"/>
</dbReference>
<dbReference type="InterPro" id="IPR013783">
    <property type="entry name" value="Ig-like_fold"/>
</dbReference>
<dbReference type="EMBL" id="SMTF01000005">
    <property type="protein sequence ID" value="TDK24331.1"/>
    <property type="molecule type" value="Genomic_DNA"/>
</dbReference>
<evidence type="ECO:0000256" key="1">
    <source>
        <dbReference type="ARBA" id="ARBA00022729"/>
    </source>
</evidence>
<keyword evidence="7" id="KW-1185">Reference proteome</keyword>
<dbReference type="Gene3D" id="3.60.10.10">
    <property type="entry name" value="Endonuclease/exonuclease/phosphatase"/>
    <property type="match status" value="1"/>
</dbReference>
<dbReference type="RefSeq" id="WP_133321664.1">
    <property type="nucleotide sequence ID" value="NZ_SMTF01000005.1"/>
</dbReference>
<evidence type="ECO:0000313" key="6">
    <source>
        <dbReference type="EMBL" id="TDK24331.1"/>
    </source>
</evidence>
<dbReference type="Pfam" id="PF00932">
    <property type="entry name" value="LTD"/>
    <property type="match status" value="1"/>
</dbReference>
<sequence length="1190" mass="121926">MSHSLVRRLWPALVVLCGLFAAPASAQVVISQVYGGGGNSGAPYTNDYVELFNSGSTPASLSGLSVQYTSATGTGNFGANTGLIVVLPAATLDPGAYFLVGLAGGTNGVALPTPDATGTINMAGAAGKVALVNSTVSLGCNGSSTPCDASQQALIVDLVGFGNANFFEGAGAAPTLSNTLAAFRDADGCTDTNDNAADFAALAPAPRNGSALPNPCDGGGTLFLSIGNTSAAEGNSGTTPFFFTISLNQPAGEDGASVDWATADGTATVADDDYIPGSGTVTFAEGQSSVTISVDVVGDDTTEPDETFFVNLTNPVGAEIFVAQGVGTILNDDVATVAIHAIQGSGQISPYDGLQVATTGIVTGRKNNGFFIQTPDGQDDGDPATSEGLFVFTSSTPPAAAEVGSLVLVQGTVTEYVPAADPHQLPLTEIVNATVTQLSTGHPLPTPVVLTVDMPTAEGGLDQLEHLEGMRVTIPSATVVAPTGGNTNETQATATSNGRFAVVVTGTARPMREPGIQVPDPDPLGSTATNIPRWDYNPETIAVNSTTIGAPTANLAAGCTITDGTLTGPLDYTFRRFVIYPEGELASDCSNAAPTPATLPTPDHATFATYNLERFFDTVSNPGTSEPVLTAAALERRLNKASIGIRDYLHAPDILGVTETENQSVLQALADRINADAIANGQPDPGYVAYLEEGLDVGGIDVGFLVKAGEVAAGVARVEVLSVEQVGADAVLQNPNGSTSVLNDRPPLVLDAVVNFADGRSVPVTTIVVHQRSLSGVADDTGGSSGWSSTGERVRAKRQAQADYLATLVNDMQDADPARKIVVLGDFNAFEFNDGYVDAMGTVTGLPSADDETAVEGDGADLVEPNLFNLTLMAAAEDRYSFVFDYQAQTLDHVLVNEAILASPLVTGLDISHARINADFPEVARNDADTPTRLSDHDPTMLLMRIAAVAFADISVEVEALEAEVVAGETMEFGAIVANAGTDDATFPGVGLVLDAELADVLVSAPEGWDCDAPDIAGGNTTVACATDTLAAGGEAVFALVATAPESRIGGTVTLAAAATSQTEDPDEANNAASTSVNVIEDPVSAIPELFNAVPVTGLSGAEGGEVVYRIELPAGATMLRLMSYGGSGDVTLYASRGEIPTTADYDARSLRPGNNETITITAPQPGTWYVKLVGVRAFANVSLRGNFNP</sequence>
<evidence type="ECO:0000259" key="5">
    <source>
        <dbReference type="PROSITE" id="PS51841"/>
    </source>
</evidence>
<dbReference type="InterPro" id="IPR036691">
    <property type="entry name" value="Endo/exonu/phosph_ase_sf"/>
</dbReference>
<evidence type="ECO:0000256" key="2">
    <source>
        <dbReference type="ARBA" id="ARBA00022737"/>
    </source>
</evidence>
<dbReference type="SMART" id="SM00237">
    <property type="entry name" value="Calx_beta"/>
    <property type="match status" value="1"/>
</dbReference>
<dbReference type="Gene3D" id="2.60.120.380">
    <property type="match status" value="1"/>
</dbReference>
<dbReference type="Pfam" id="PF04151">
    <property type="entry name" value="PPC"/>
    <property type="match status" value="1"/>
</dbReference>
<feature type="chain" id="PRO_5020519649" evidence="4">
    <location>
        <begin position="27"/>
        <end position="1190"/>
    </location>
</feature>
<evidence type="ECO:0000313" key="7">
    <source>
        <dbReference type="Proteomes" id="UP000294796"/>
    </source>
</evidence>
<feature type="domain" description="LTD" evidence="5">
    <location>
        <begin position="22"/>
        <end position="163"/>
    </location>
</feature>
<organism evidence="6 7">
    <name type="scientific">Luteimonas aestuarii</name>
    <dbReference type="NCBI Taxonomy" id="453837"/>
    <lineage>
        <taxon>Bacteria</taxon>
        <taxon>Pseudomonadati</taxon>
        <taxon>Pseudomonadota</taxon>
        <taxon>Gammaproteobacteria</taxon>
        <taxon>Lysobacterales</taxon>
        <taxon>Lysobacteraceae</taxon>
        <taxon>Luteimonas</taxon>
    </lineage>
</organism>
<dbReference type="PROSITE" id="PS51841">
    <property type="entry name" value="LTD"/>
    <property type="match status" value="1"/>
</dbReference>
<gene>
    <name evidence="6" type="ORF">E2F46_08555</name>
</gene>